<dbReference type="InterPro" id="IPR024645">
    <property type="entry name" value="Mitochondr_Som1"/>
</dbReference>
<feature type="region of interest" description="Disordered" evidence="1">
    <location>
        <begin position="150"/>
        <end position="186"/>
    </location>
</feature>
<evidence type="ECO:0000313" key="3">
    <source>
        <dbReference type="Proteomes" id="UP000746612"/>
    </source>
</evidence>
<evidence type="ECO:0000256" key="1">
    <source>
        <dbReference type="SAM" id="MobiDB-lite"/>
    </source>
</evidence>
<dbReference type="EMBL" id="CAJPIJ010000095">
    <property type="protein sequence ID" value="CAG1973699.1"/>
    <property type="molecule type" value="Genomic_DNA"/>
</dbReference>
<feature type="compositionally biased region" description="Polar residues" evidence="1">
    <location>
        <begin position="174"/>
        <end position="186"/>
    </location>
</feature>
<protein>
    <submittedName>
        <fullName evidence="2">Uncharacterized protein</fullName>
    </submittedName>
</protein>
<sequence length="186" mass="21339">MSHMAWRTSQSGGIESTFYIDNENGVEMRWADEIRYDFDRVHSNPMRAMNLRSILPLKMGYPCQVFHASELPERVQTNLSGRKRKLGQGAKNVDLNGCELLEMLQYKCEIKEPVKWDSPVQCFAVGRLFRKCQDKKGSFMVETTAWEGKNYPVEGHKSDGGKDGGNRAPPQHYHWSSSWHSPDTAR</sequence>
<dbReference type="Pfam" id="PF11093">
    <property type="entry name" value="Mitochondr_Som1"/>
    <property type="match status" value="1"/>
</dbReference>
<accession>A0A8H3Q2A9</accession>
<evidence type="ECO:0000313" key="2">
    <source>
        <dbReference type="EMBL" id="CAG1973699.1"/>
    </source>
</evidence>
<dbReference type="AlphaFoldDB" id="A0A8H3Q2A9"/>
<feature type="compositionally biased region" description="Basic and acidic residues" evidence="1">
    <location>
        <begin position="154"/>
        <end position="165"/>
    </location>
</feature>
<dbReference type="GO" id="GO:0042720">
    <property type="term" value="C:mitochondrial inner membrane peptidase complex"/>
    <property type="evidence" value="ECO:0007669"/>
    <property type="project" value="InterPro"/>
</dbReference>
<proteinExistence type="predicted"/>
<gene>
    <name evidence="2" type="ORF">MDCFG202_LOCUS126860</name>
</gene>
<comment type="caution">
    <text evidence="2">The sequence shown here is derived from an EMBL/GenBank/DDBJ whole genome shotgun (WGS) entry which is preliminary data.</text>
</comment>
<organism evidence="2 3">
    <name type="scientific">Gibberella zeae</name>
    <name type="common">Wheat head blight fungus</name>
    <name type="synonym">Fusarium graminearum</name>
    <dbReference type="NCBI Taxonomy" id="5518"/>
    <lineage>
        <taxon>Eukaryota</taxon>
        <taxon>Fungi</taxon>
        <taxon>Dikarya</taxon>
        <taxon>Ascomycota</taxon>
        <taxon>Pezizomycotina</taxon>
        <taxon>Sordariomycetes</taxon>
        <taxon>Hypocreomycetidae</taxon>
        <taxon>Hypocreales</taxon>
        <taxon>Nectriaceae</taxon>
        <taxon>Fusarium</taxon>
    </lineage>
</organism>
<name>A0A8H3Q2A9_GIBZA</name>
<reference evidence="2" key="1">
    <citation type="submission" date="2021-03" db="EMBL/GenBank/DDBJ databases">
        <authorList>
            <person name="Alouane T."/>
            <person name="Langin T."/>
            <person name="Bonhomme L."/>
        </authorList>
    </citation>
    <scope>NUCLEOTIDE SEQUENCE</scope>
    <source>
        <strain evidence="2">MDC_Fg202</strain>
    </source>
</reference>
<dbReference type="Proteomes" id="UP000746612">
    <property type="component" value="Unassembled WGS sequence"/>
</dbReference>